<sequence length="159" mass="18893">MYARGLYDIIYTFTLYYKVVSGGKLDLSHTSTFDDIGYYLKTKIDYLSWIIYSVEFIVVLLRILWIKINQCLKKCLNAAIAAYAVPVFPLLYFLDSERSDECIDFTMKCVFFLFIFVSVTTVRKNPKKVTEKREFLRKTSFRPNRFFYMVVNQKLITRL</sequence>
<evidence type="ECO:0000313" key="2">
    <source>
        <dbReference type="EMBL" id="KAF0709307.1"/>
    </source>
</evidence>
<feature type="transmembrane region" description="Helical" evidence="1">
    <location>
        <begin position="105"/>
        <end position="123"/>
    </location>
</feature>
<feature type="transmembrane region" description="Helical" evidence="1">
    <location>
        <begin position="76"/>
        <end position="93"/>
    </location>
</feature>
<gene>
    <name evidence="2" type="ORF">FWK35_00028214</name>
</gene>
<dbReference type="AlphaFoldDB" id="A0A6G0VWK4"/>
<accession>A0A6G0VWK4</accession>
<reference evidence="2 3" key="1">
    <citation type="submission" date="2019-08" db="EMBL/GenBank/DDBJ databases">
        <title>Whole genome of Aphis craccivora.</title>
        <authorList>
            <person name="Voronova N.V."/>
            <person name="Shulinski R.S."/>
            <person name="Bandarenka Y.V."/>
            <person name="Zhorov D.G."/>
            <person name="Warner D."/>
        </authorList>
    </citation>
    <scope>NUCLEOTIDE SEQUENCE [LARGE SCALE GENOMIC DNA]</scope>
    <source>
        <strain evidence="2">180601</strain>
        <tissue evidence="2">Whole Body</tissue>
    </source>
</reference>
<comment type="caution">
    <text evidence="2">The sequence shown here is derived from an EMBL/GenBank/DDBJ whole genome shotgun (WGS) entry which is preliminary data.</text>
</comment>
<keyword evidence="1" id="KW-0812">Transmembrane</keyword>
<keyword evidence="1" id="KW-0472">Membrane</keyword>
<dbReference type="Proteomes" id="UP000478052">
    <property type="component" value="Unassembled WGS sequence"/>
</dbReference>
<keyword evidence="1" id="KW-1133">Transmembrane helix</keyword>
<evidence type="ECO:0000256" key="1">
    <source>
        <dbReference type="SAM" id="Phobius"/>
    </source>
</evidence>
<organism evidence="2 3">
    <name type="scientific">Aphis craccivora</name>
    <name type="common">Cowpea aphid</name>
    <dbReference type="NCBI Taxonomy" id="307492"/>
    <lineage>
        <taxon>Eukaryota</taxon>
        <taxon>Metazoa</taxon>
        <taxon>Ecdysozoa</taxon>
        <taxon>Arthropoda</taxon>
        <taxon>Hexapoda</taxon>
        <taxon>Insecta</taxon>
        <taxon>Pterygota</taxon>
        <taxon>Neoptera</taxon>
        <taxon>Paraneoptera</taxon>
        <taxon>Hemiptera</taxon>
        <taxon>Sternorrhyncha</taxon>
        <taxon>Aphidomorpha</taxon>
        <taxon>Aphidoidea</taxon>
        <taxon>Aphididae</taxon>
        <taxon>Aphidini</taxon>
        <taxon>Aphis</taxon>
        <taxon>Aphis</taxon>
    </lineage>
</organism>
<dbReference type="EMBL" id="VUJU01011945">
    <property type="protein sequence ID" value="KAF0709307.1"/>
    <property type="molecule type" value="Genomic_DNA"/>
</dbReference>
<evidence type="ECO:0000313" key="3">
    <source>
        <dbReference type="Proteomes" id="UP000478052"/>
    </source>
</evidence>
<name>A0A6G0VWK4_APHCR</name>
<feature type="transmembrane region" description="Helical" evidence="1">
    <location>
        <begin position="46"/>
        <end position="64"/>
    </location>
</feature>
<keyword evidence="3" id="KW-1185">Reference proteome</keyword>
<proteinExistence type="predicted"/>
<protein>
    <submittedName>
        <fullName evidence="2">Uncharacterized protein</fullName>
    </submittedName>
</protein>